<reference evidence="2" key="1">
    <citation type="journal article" date="2012" name="J. Bacteriol.">
        <title>Genome sequences of type strains of seven species of the marine bacterium Pseudoalteromonas.</title>
        <authorList>
            <person name="Xie B.B."/>
            <person name="Shu Y.L."/>
            <person name="Qin Q.L."/>
            <person name="Rong J.C."/>
            <person name="Zhang X.Y."/>
            <person name="Chen X.L."/>
            <person name="Shi M."/>
            <person name="He H.L."/>
            <person name="Zhou B.C."/>
            <person name="Zhang Y.Z."/>
        </authorList>
    </citation>
    <scope>NUCLEOTIDE SEQUENCE</scope>
    <source>
        <strain evidence="2">DSM 8771</strain>
    </source>
</reference>
<accession>A0AAD4AG65</accession>
<protein>
    <submittedName>
        <fullName evidence="2">Uncharacterized protein</fullName>
    </submittedName>
</protein>
<organism evidence="2 3">
    <name type="scientific">Pseudoalteromonas citrea</name>
    <dbReference type="NCBI Taxonomy" id="43655"/>
    <lineage>
        <taxon>Bacteria</taxon>
        <taxon>Pseudomonadati</taxon>
        <taxon>Pseudomonadota</taxon>
        <taxon>Gammaproteobacteria</taxon>
        <taxon>Alteromonadales</taxon>
        <taxon>Pseudoalteromonadaceae</taxon>
        <taxon>Pseudoalteromonas</taxon>
    </lineage>
</organism>
<comment type="caution">
    <text evidence="2">The sequence shown here is derived from an EMBL/GenBank/DDBJ whole genome shotgun (WGS) entry which is preliminary data.</text>
</comment>
<reference evidence="2" key="2">
    <citation type="submission" date="2015-03" db="EMBL/GenBank/DDBJ databases">
        <title>Genome sequence of Pseudoalteromonas citrea.</title>
        <authorList>
            <person name="Xie B.-B."/>
            <person name="Rong J.-C."/>
            <person name="Qin Q.-L."/>
            <person name="Zhang Y.-Z."/>
        </authorList>
    </citation>
    <scope>NUCLEOTIDE SEQUENCE</scope>
    <source>
        <strain evidence="2">DSM 8771</strain>
    </source>
</reference>
<dbReference type="AlphaFoldDB" id="A0AAD4AG65"/>
<evidence type="ECO:0000313" key="2">
    <source>
        <dbReference type="EMBL" id="KAF7767533.1"/>
    </source>
</evidence>
<keyword evidence="1" id="KW-1133">Transmembrane helix</keyword>
<evidence type="ECO:0000313" key="3">
    <source>
        <dbReference type="Proteomes" id="UP000016487"/>
    </source>
</evidence>
<sequence length="39" mass="4739">MQHMVNYLYKLWALYHSCWGYPIAWLVYLHGFELGALHI</sequence>
<name>A0AAD4AG65_9GAMM</name>
<evidence type="ECO:0000256" key="1">
    <source>
        <dbReference type="SAM" id="Phobius"/>
    </source>
</evidence>
<keyword evidence="1" id="KW-0472">Membrane</keyword>
<dbReference type="EMBL" id="AHBZ03000025">
    <property type="protein sequence ID" value="KAF7767533.1"/>
    <property type="molecule type" value="Genomic_DNA"/>
</dbReference>
<proteinExistence type="predicted"/>
<keyword evidence="1" id="KW-0812">Transmembrane</keyword>
<feature type="transmembrane region" description="Helical" evidence="1">
    <location>
        <begin position="12"/>
        <end position="31"/>
    </location>
</feature>
<gene>
    <name evidence="2" type="ORF">PCIT_a4435</name>
</gene>
<dbReference type="Proteomes" id="UP000016487">
    <property type="component" value="Unassembled WGS sequence"/>
</dbReference>